<comment type="similarity">
    <text evidence="1 8">Belongs to the cytidylate kinase family. Type 1 subfamily.</text>
</comment>
<evidence type="ECO:0000256" key="7">
    <source>
        <dbReference type="ARBA" id="ARBA00048478"/>
    </source>
</evidence>
<evidence type="ECO:0000313" key="11">
    <source>
        <dbReference type="Proteomes" id="UP000290482"/>
    </source>
</evidence>
<dbReference type="InterPro" id="IPR027417">
    <property type="entry name" value="P-loop_NTPase"/>
</dbReference>
<evidence type="ECO:0000256" key="3">
    <source>
        <dbReference type="ARBA" id="ARBA00022741"/>
    </source>
</evidence>
<organism evidence="10 11">
    <name type="scientific">Metamycoplasma orale</name>
    <name type="common">Mycoplasma orale</name>
    <dbReference type="NCBI Taxonomy" id="2121"/>
    <lineage>
        <taxon>Bacteria</taxon>
        <taxon>Bacillati</taxon>
        <taxon>Mycoplasmatota</taxon>
        <taxon>Mycoplasmoidales</taxon>
        <taxon>Metamycoplasmataceae</taxon>
        <taxon>Metamycoplasma</taxon>
    </lineage>
</organism>
<evidence type="ECO:0000256" key="2">
    <source>
        <dbReference type="ARBA" id="ARBA00022679"/>
    </source>
</evidence>
<sequence length="221" mass="25457">MKKINIAIDGPSGVGKSVMSEMIAKKLNYKYISSGSIYRVIAYNAFINNLDTENENLINDAWKFEDIIFVDNNDVFFKNQNVGKVIREDNISKLASKIAKFKSIREKVNLYIQTVAHNEKGVIVDGRDATYRILPNADVKFFLWASPEVRAKRRIKQNIELNIPSNYDEILKSIIERDYADSHREIDPLKVSEGSIEIDTTNMSIEENFNALYKEIEKRIK</sequence>
<dbReference type="EMBL" id="LR214940">
    <property type="protein sequence ID" value="VEU55153.1"/>
    <property type="molecule type" value="Genomic_DNA"/>
</dbReference>
<dbReference type="SUPFAM" id="SSF52540">
    <property type="entry name" value="P-loop containing nucleoside triphosphate hydrolases"/>
    <property type="match status" value="1"/>
</dbReference>
<evidence type="ECO:0000256" key="6">
    <source>
        <dbReference type="ARBA" id="ARBA00047615"/>
    </source>
</evidence>
<dbReference type="InterPro" id="IPR011994">
    <property type="entry name" value="Cytidylate_kinase_dom"/>
</dbReference>
<reference evidence="10 11" key="1">
    <citation type="submission" date="2019-01" db="EMBL/GenBank/DDBJ databases">
        <authorList>
            <consortium name="Pathogen Informatics"/>
        </authorList>
    </citation>
    <scope>NUCLEOTIDE SEQUENCE [LARGE SCALE GENOMIC DNA]</scope>
    <source>
        <strain evidence="10 11">NCTC10112</strain>
    </source>
</reference>
<evidence type="ECO:0000256" key="8">
    <source>
        <dbReference type="HAMAP-Rule" id="MF_00238"/>
    </source>
</evidence>
<dbReference type="NCBIfam" id="TIGR00017">
    <property type="entry name" value="cmk"/>
    <property type="match status" value="1"/>
</dbReference>
<dbReference type="GO" id="GO:0005524">
    <property type="term" value="F:ATP binding"/>
    <property type="evidence" value="ECO:0007669"/>
    <property type="project" value="UniProtKB-UniRule"/>
</dbReference>
<feature type="binding site" evidence="8">
    <location>
        <begin position="10"/>
        <end position="18"/>
    </location>
    <ligand>
        <name>ATP</name>
        <dbReference type="ChEBI" id="CHEBI:30616"/>
    </ligand>
</feature>
<dbReference type="Pfam" id="PF02224">
    <property type="entry name" value="Cytidylate_kin"/>
    <property type="match status" value="1"/>
</dbReference>
<comment type="catalytic activity">
    <reaction evidence="7 8">
        <text>CMP + ATP = CDP + ADP</text>
        <dbReference type="Rhea" id="RHEA:11600"/>
        <dbReference type="ChEBI" id="CHEBI:30616"/>
        <dbReference type="ChEBI" id="CHEBI:58069"/>
        <dbReference type="ChEBI" id="CHEBI:60377"/>
        <dbReference type="ChEBI" id="CHEBI:456216"/>
        <dbReference type="EC" id="2.7.4.25"/>
    </reaction>
</comment>
<gene>
    <name evidence="8 10" type="primary">cmk</name>
    <name evidence="10" type="ORF">NCTC10112_00031</name>
</gene>
<feature type="domain" description="Cytidylate kinase" evidence="9">
    <location>
        <begin position="6"/>
        <end position="217"/>
    </location>
</feature>
<dbReference type="Gene3D" id="3.40.50.300">
    <property type="entry name" value="P-loop containing nucleotide triphosphate hydrolases"/>
    <property type="match status" value="1"/>
</dbReference>
<name>A0A448ZV80_METOS</name>
<dbReference type="AlphaFoldDB" id="A0A448ZV80"/>
<comment type="catalytic activity">
    <reaction evidence="6 8">
        <text>dCMP + ATP = dCDP + ADP</text>
        <dbReference type="Rhea" id="RHEA:25094"/>
        <dbReference type="ChEBI" id="CHEBI:30616"/>
        <dbReference type="ChEBI" id="CHEBI:57566"/>
        <dbReference type="ChEBI" id="CHEBI:58593"/>
        <dbReference type="ChEBI" id="CHEBI:456216"/>
        <dbReference type="EC" id="2.7.4.25"/>
    </reaction>
</comment>
<dbReference type="GO" id="GO:0036431">
    <property type="term" value="F:dCMP kinase activity"/>
    <property type="evidence" value="ECO:0007669"/>
    <property type="project" value="InterPro"/>
</dbReference>
<dbReference type="OrthoDB" id="9807434at2"/>
<dbReference type="GO" id="GO:0006220">
    <property type="term" value="P:pyrimidine nucleotide metabolic process"/>
    <property type="evidence" value="ECO:0007669"/>
    <property type="project" value="UniProtKB-UniRule"/>
</dbReference>
<dbReference type="HAMAP" id="MF_00238">
    <property type="entry name" value="Cytidyl_kinase_type1"/>
    <property type="match status" value="1"/>
</dbReference>
<dbReference type="CDD" id="cd02020">
    <property type="entry name" value="CMPK"/>
    <property type="match status" value="1"/>
</dbReference>
<dbReference type="GO" id="GO:0036430">
    <property type="term" value="F:CMP kinase activity"/>
    <property type="evidence" value="ECO:0007669"/>
    <property type="project" value="RHEA"/>
</dbReference>
<dbReference type="Proteomes" id="UP000290482">
    <property type="component" value="Chromosome"/>
</dbReference>
<keyword evidence="11" id="KW-1185">Reference proteome</keyword>
<protein>
    <recommendedName>
        <fullName evidence="8">Cytidylate kinase</fullName>
        <shortName evidence="8">CK</shortName>
        <ecNumber evidence="8">2.7.4.25</ecNumber>
    </recommendedName>
    <alternativeName>
        <fullName evidence="8">Cytidine monophosphate kinase</fullName>
        <shortName evidence="8">CMP kinase</shortName>
    </alternativeName>
</protein>
<evidence type="ECO:0000313" key="10">
    <source>
        <dbReference type="EMBL" id="VEU55153.1"/>
    </source>
</evidence>
<evidence type="ECO:0000256" key="5">
    <source>
        <dbReference type="ARBA" id="ARBA00022840"/>
    </source>
</evidence>
<keyword evidence="5 8" id="KW-0067">ATP-binding</keyword>
<dbReference type="EC" id="2.7.4.25" evidence="8"/>
<evidence type="ECO:0000256" key="4">
    <source>
        <dbReference type="ARBA" id="ARBA00022777"/>
    </source>
</evidence>
<accession>A0A448ZV80</accession>
<dbReference type="RefSeq" id="WP_022935908.1">
    <property type="nucleotide sequence ID" value="NZ_LR214940.1"/>
</dbReference>
<keyword evidence="3 8" id="KW-0547">Nucleotide-binding</keyword>
<keyword evidence="2 8" id="KW-0808">Transferase</keyword>
<evidence type="ECO:0000256" key="1">
    <source>
        <dbReference type="ARBA" id="ARBA00009427"/>
    </source>
</evidence>
<keyword evidence="8" id="KW-0963">Cytoplasm</keyword>
<evidence type="ECO:0000259" key="9">
    <source>
        <dbReference type="Pfam" id="PF02224"/>
    </source>
</evidence>
<proteinExistence type="inferred from homology"/>
<dbReference type="GO" id="GO:0005737">
    <property type="term" value="C:cytoplasm"/>
    <property type="evidence" value="ECO:0007669"/>
    <property type="project" value="UniProtKB-SubCell"/>
</dbReference>
<comment type="subcellular location">
    <subcellularLocation>
        <location evidence="8">Cytoplasm</location>
    </subcellularLocation>
</comment>
<dbReference type="InterPro" id="IPR003136">
    <property type="entry name" value="Cytidylate_kin"/>
</dbReference>
<dbReference type="KEGG" id="mob:NCTC10112_00031"/>
<keyword evidence="4 8" id="KW-0418">Kinase</keyword>